<keyword evidence="2" id="KW-1185">Reference proteome</keyword>
<name>A0ABQ1L144_9RHOB</name>
<gene>
    <name evidence="1" type="ORF">GCM10011363_33220</name>
</gene>
<dbReference type="EMBL" id="BMFC01000010">
    <property type="protein sequence ID" value="GGC14005.1"/>
    <property type="molecule type" value="Genomic_DNA"/>
</dbReference>
<dbReference type="Proteomes" id="UP000645462">
    <property type="component" value="Unassembled WGS sequence"/>
</dbReference>
<organism evidence="1 2">
    <name type="scientific">Marivita lacus</name>
    <dbReference type="NCBI Taxonomy" id="1323742"/>
    <lineage>
        <taxon>Bacteria</taxon>
        <taxon>Pseudomonadati</taxon>
        <taxon>Pseudomonadota</taxon>
        <taxon>Alphaproteobacteria</taxon>
        <taxon>Rhodobacterales</taxon>
        <taxon>Roseobacteraceae</taxon>
        <taxon>Marivita</taxon>
    </lineage>
</organism>
<protein>
    <recommendedName>
        <fullName evidence="3">DUF2383 domain-containing protein</fullName>
    </recommendedName>
</protein>
<dbReference type="InterPro" id="IPR012347">
    <property type="entry name" value="Ferritin-like"/>
</dbReference>
<comment type="caution">
    <text evidence="1">The sequence shown here is derived from an EMBL/GenBank/DDBJ whole genome shotgun (WGS) entry which is preliminary data.</text>
</comment>
<dbReference type="Gene3D" id="1.20.1260.10">
    <property type="match status" value="1"/>
</dbReference>
<accession>A0ABQ1L144</accession>
<evidence type="ECO:0000313" key="1">
    <source>
        <dbReference type="EMBL" id="GGC14005.1"/>
    </source>
</evidence>
<evidence type="ECO:0000313" key="2">
    <source>
        <dbReference type="Proteomes" id="UP000645462"/>
    </source>
</evidence>
<dbReference type="RefSeq" id="WP_188483168.1">
    <property type="nucleotide sequence ID" value="NZ_BMFC01000010.1"/>
</dbReference>
<reference evidence="2" key="1">
    <citation type="journal article" date="2019" name="Int. J. Syst. Evol. Microbiol.">
        <title>The Global Catalogue of Microorganisms (GCM) 10K type strain sequencing project: providing services to taxonomists for standard genome sequencing and annotation.</title>
        <authorList>
            <consortium name="The Broad Institute Genomics Platform"/>
            <consortium name="The Broad Institute Genome Sequencing Center for Infectious Disease"/>
            <person name="Wu L."/>
            <person name="Ma J."/>
        </authorList>
    </citation>
    <scope>NUCLEOTIDE SEQUENCE [LARGE SCALE GENOMIC DNA]</scope>
    <source>
        <strain evidence="2">CGMCC 1.12478</strain>
    </source>
</reference>
<sequence length="145" mass="16215">MPITSSHTLQDRVQALLDRLVDIGHGYDLIVDRAPASIRRLVAEIAEQHLRDIEELDRLASDRDIPLDRDCTDMIAGDQIAARLRDVFADDDRNALDAIVIGEEIVVKRYDEVIACLAPDDDLHGVLLGHRDGLRNKVAQIFEAV</sequence>
<evidence type="ECO:0008006" key="3">
    <source>
        <dbReference type="Google" id="ProtNLM"/>
    </source>
</evidence>
<proteinExistence type="predicted"/>